<proteinExistence type="predicted"/>
<dbReference type="InterPro" id="IPR027417">
    <property type="entry name" value="P-loop_NTPase"/>
</dbReference>
<dbReference type="SUPFAM" id="SSF52540">
    <property type="entry name" value="P-loop containing nucleoside triphosphate hydrolases"/>
    <property type="match status" value="1"/>
</dbReference>
<dbReference type="PANTHER" id="PTHR47691:SF3">
    <property type="entry name" value="HTH-TYPE TRANSCRIPTIONAL REGULATOR RV0890C-RELATED"/>
    <property type="match status" value="1"/>
</dbReference>
<dbReference type="Pfam" id="PF00931">
    <property type="entry name" value="NB-ARC"/>
    <property type="match status" value="1"/>
</dbReference>
<reference evidence="3" key="1">
    <citation type="submission" date="2018-12" db="EMBL/GenBank/DDBJ databases">
        <title>Novel natural products biosynthetic potential of the class Ktedonobacteria.</title>
        <authorList>
            <person name="Zheng Y."/>
            <person name="Saitou A."/>
            <person name="Wang C.M."/>
            <person name="Toyoda A."/>
            <person name="Minakuchi Y."/>
            <person name="Sekiguchi Y."/>
            <person name="Ueda K."/>
            <person name="Takano H."/>
            <person name="Sakai Y."/>
            <person name="Yokota A."/>
            <person name="Yabe S."/>
        </authorList>
    </citation>
    <scope>NUCLEOTIDE SEQUENCE</scope>
    <source>
        <strain evidence="3">COM3</strain>
    </source>
</reference>
<dbReference type="AlphaFoldDB" id="A0A455SLX0"/>
<dbReference type="PROSITE" id="PS50943">
    <property type="entry name" value="HTH_CROC1"/>
    <property type="match status" value="1"/>
</dbReference>
<accession>A0A455SLX0</accession>
<feature type="coiled-coil region" evidence="1">
    <location>
        <begin position="261"/>
        <end position="288"/>
    </location>
</feature>
<dbReference type="GO" id="GO:0043531">
    <property type="term" value="F:ADP binding"/>
    <property type="evidence" value="ECO:0007669"/>
    <property type="project" value="InterPro"/>
</dbReference>
<organism evidence="3">
    <name type="scientific">Thermosporothrix sp. COM3</name>
    <dbReference type="NCBI Taxonomy" id="2490863"/>
    <lineage>
        <taxon>Bacteria</taxon>
        <taxon>Bacillati</taxon>
        <taxon>Chloroflexota</taxon>
        <taxon>Ktedonobacteria</taxon>
        <taxon>Ktedonobacterales</taxon>
        <taxon>Thermosporotrichaceae</taxon>
        <taxon>Thermosporothrix</taxon>
    </lineage>
</organism>
<gene>
    <name evidence="3" type="ORF">KTC_26630</name>
</gene>
<dbReference type="InterPro" id="IPR002182">
    <property type="entry name" value="NB-ARC"/>
</dbReference>
<evidence type="ECO:0000313" key="3">
    <source>
        <dbReference type="EMBL" id="BBH87912.1"/>
    </source>
</evidence>
<dbReference type="EMBL" id="AP019376">
    <property type="protein sequence ID" value="BBH87912.1"/>
    <property type="molecule type" value="Genomic_DNA"/>
</dbReference>
<feature type="domain" description="HTH cro/C1-type" evidence="2">
    <location>
        <begin position="1"/>
        <end position="31"/>
    </location>
</feature>
<dbReference type="Gene3D" id="3.40.50.300">
    <property type="entry name" value="P-loop containing nucleotide triphosphate hydrolases"/>
    <property type="match status" value="1"/>
</dbReference>
<dbReference type="InterPro" id="IPR001387">
    <property type="entry name" value="Cro/C1-type_HTH"/>
</dbReference>
<dbReference type="PANTHER" id="PTHR47691">
    <property type="entry name" value="REGULATOR-RELATED"/>
    <property type="match status" value="1"/>
</dbReference>
<evidence type="ECO:0000259" key="2">
    <source>
        <dbReference type="PROSITE" id="PS50943"/>
    </source>
</evidence>
<evidence type="ECO:0000256" key="1">
    <source>
        <dbReference type="SAM" id="Coils"/>
    </source>
</evidence>
<keyword evidence="1" id="KW-0175">Coiled coil</keyword>
<dbReference type="PRINTS" id="PR00364">
    <property type="entry name" value="DISEASERSIST"/>
</dbReference>
<name>A0A455SLX0_9CHLR</name>
<protein>
    <recommendedName>
        <fullName evidence="2">HTH cro/C1-type domain-containing protein</fullName>
    </recommendedName>
</protein>
<sequence length="479" mass="54053">MVNRWENGTVFPSLDYCTKLTALFHKSQEELGLQRSLYATHRNSQTGPWYDDAIPYHLVRTLIGRQQEVAEIKQHLLHSEQETRVALHGLPGVGKTALALEVVHDTEVRNHFEDGILWANLGPHADLVSLFAHWGKQLGMCQEAQAALQTKEDWLQALHHTLSTRHMLIVIDDAWTIEEALSCLVGGMTCRYLLTTRSPAVAHHFASVQTMGVSELSLENGIQLLSQQVPELALREPEAIKTLACLTDGLPLALTLVGNQLQVQAQQKRRLQKTLERLSHAEERLQLRQPQAGLVQDFRFPDTPLSMQAVIRLSEEQLPVEARLLLYALAVFEPKPNTFSEEAVLAITAGTPAMLDCLVDAGLIESIWPDRYQIHRTITDYARTHHLYDKAARHMLSYYLKNAGRYKEDPALLEQELTNIYSALTYAARYGEKATFIQGILVFTEPLQRQGLQISEEQRQQLEGLASTLNHLHTLALLL</sequence>